<dbReference type="Proteomes" id="UP001139158">
    <property type="component" value="Unassembled WGS sequence"/>
</dbReference>
<protein>
    <submittedName>
        <fullName evidence="2">ATP-binding protein</fullName>
    </submittedName>
</protein>
<reference evidence="2" key="1">
    <citation type="submission" date="2021-10" db="EMBL/GenBank/DDBJ databases">
        <title>Novel species in genus Arthrobacter.</title>
        <authorList>
            <person name="Liu Y."/>
        </authorList>
    </citation>
    <scope>NUCLEOTIDE SEQUENCE</scope>
    <source>
        <strain evidence="2">Zg-Y453</strain>
    </source>
</reference>
<dbReference type="PANTHER" id="PTHR34301:SF8">
    <property type="entry name" value="ATPASE DOMAIN-CONTAINING PROTEIN"/>
    <property type="match status" value="1"/>
</dbReference>
<accession>A0A9X1MDZ4</accession>
<sequence length="372" mass="39475">MENPFRPSAGATPPQILGREGVLDEFQYGLRLGSGAPGLLTIFTGARGIGKTVMLGAAHDLARESGWAVISETATPGFVGRIGESMRRLAEELGDGPKTRRITALAAAGFSITTQLPPERQVAWRGVGEELLTLLDEHRTGLIISVDEIHAADRSELAQLAASVQHFIQARLPIGLVFAGLPAAVSDLLNEGVATFLRRADKIDLHAAAVREVEESFASTFAGADFQISPDLVSRAAQATGGYPFLIQLVGYFLWREAETQAGHLGTDAVQRAIDAAHRRNARTVIEAALATASAKDREFLSAMAVDDGPSLAGDIGRRLGAKTNLVANYRSRLLAAGLIESTGHGKVDFAIPGLRQHLRRQAGMSAPPAEP</sequence>
<keyword evidence="2" id="KW-0547">Nucleotide-binding</keyword>
<name>A0A9X1MDZ4_9MICC</name>
<dbReference type="Gene3D" id="3.40.50.300">
    <property type="entry name" value="P-loop containing nucleotide triphosphate hydrolases"/>
    <property type="match status" value="1"/>
</dbReference>
<keyword evidence="3" id="KW-1185">Reference proteome</keyword>
<dbReference type="Pfam" id="PF13191">
    <property type="entry name" value="AAA_16"/>
    <property type="match status" value="1"/>
</dbReference>
<keyword evidence="2" id="KW-0067">ATP-binding</keyword>
<gene>
    <name evidence="2" type="ORF">LJ757_08505</name>
</gene>
<dbReference type="EMBL" id="JAJFZV010000007">
    <property type="protein sequence ID" value="MCC3297841.1"/>
    <property type="molecule type" value="Genomic_DNA"/>
</dbReference>
<comment type="caution">
    <text evidence="2">The sequence shown here is derived from an EMBL/GenBank/DDBJ whole genome shotgun (WGS) entry which is preliminary data.</text>
</comment>
<evidence type="ECO:0000313" key="3">
    <source>
        <dbReference type="Proteomes" id="UP001139158"/>
    </source>
</evidence>
<feature type="domain" description="Orc1-like AAA ATPase" evidence="1">
    <location>
        <begin position="16"/>
        <end position="165"/>
    </location>
</feature>
<dbReference type="RefSeq" id="WP_227895714.1">
    <property type="nucleotide sequence ID" value="NZ_CP099466.1"/>
</dbReference>
<proteinExistence type="predicted"/>
<dbReference type="GO" id="GO:0005524">
    <property type="term" value="F:ATP binding"/>
    <property type="evidence" value="ECO:0007669"/>
    <property type="project" value="UniProtKB-KW"/>
</dbReference>
<dbReference type="SUPFAM" id="SSF52540">
    <property type="entry name" value="P-loop containing nucleoside triphosphate hydrolases"/>
    <property type="match status" value="1"/>
</dbReference>
<organism evidence="2 3">
    <name type="scientific">Arthrobacter caoxuetaonis</name>
    <dbReference type="NCBI Taxonomy" id="2886935"/>
    <lineage>
        <taxon>Bacteria</taxon>
        <taxon>Bacillati</taxon>
        <taxon>Actinomycetota</taxon>
        <taxon>Actinomycetes</taxon>
        <taxon>Micrococcales</taxon>
        <taxon>Micrococcaceae</taxon>
        <taxon>Arthrobacter</taxon>
    </lineage>
</organism>
<evidence type="ECO:0000259" key="1">
    <source>
        <dbReference type="Pfam" id="PF13191"/>
    </source>
</evidence>
<dbReference type="InterPro" id="IPR027417">
    <property type="entry name" value="P-loop_NTPase"/>
</dbReference>
<evidence type="ECO:0000313" key="2">
    <source>
        <dbReference type="EMBL" id="MCC3297841.1"/>
    </source>
</evidence>
<dbReference type="PANTHER" id="PTHR34301">
    <property type="entry name" value="DNA-BINDING PROTEIN-RELATED"/>
    <property type="match status" value="1"/>
</dbReference>
<dbReference type="AlphaFoldDB" id="A0A9X1MDZ4"/>
<dbReference type="InterPro" id="IPR041664">
    <property type="entry name" value="AAA_16"/>
</dbReference>